<organism evidence="1 2">
    <name type="scientific">Helianthus annuus</name>
    <name type="common">Common sunflower</name>
    <dbReference type="NCBI Taxonomy" id="4232"/>
    <lineage>
        <taxon>Eukaryota</taxon>
        <taxon>Viridiplantae</taxon>
        <taxon>Streptophyta</taxon>
        <taxon>Embryophyta</taxon>
        <taxon>Tracheophyta</taxon>
        <taxon>Spermatophyta</taxon>
        <taxon>Magnoliopsida</taxon>
        <taxon>eudicotyledons</taxon>
        <taxon>Gunneridae</taxon>
        <taxon>Pentapetalae</taxon>
        <taxon>asterids</taxon>
        <taxon>campanulids</taxon>
        <taxon>Asterales</taxon>
        <taxon>Asteraceae</taxon>
        <taxon>Asteroideae</taxon>
        <taxon>Heliantheae alliance</taxon>
        <taxon>Heliantheae</taxon>
        <taxon>Helianthus</taxon>
    </lineage>
</organism>
<name>A0A9K3J1S1_HELAN</name>
<gene>
    <name evidence="1" type="ORF">HanXRQr2_Chr05g0225221</name>
</gene>
<dbReference type="Gramene" id="mRNA:HanXRQr2_Chr05g0225221">
    <property type="protein sequence ID" value="mRNA:HanXRQr2_Chr05g0225221"/>
    <property type="gene ID" value="HanXRQr2_Chr05g0225221"/>
</dbReference>
<dbReference type="PANTHER" id="PTHR33018:SF35">
    <property type="entry name" value="ULP1 PROTEASE FAMILY CATALYTIC DOMAIN, PAPAIN-LIKE CYSTEINE PEPTIDASE SUPERFAMILY"/>
    <property type="match status" value="1"/>
</dbReference>
<evidence type="ECO:0000313" key="1">
    <source>
        <dbReference type="EMBL" id="KAF5806747.1"/>
    </source>
</evidence>
<dbReference type="PANTHER" id="PTHR33018">
    <property type="entry name" value="OS10G0338966 PROTEIN-RELATED"/>
    <property type="match status" value="1"/>
</dbReference>
<protein>
    <submittedName>
        <fullName evidence="1">Uncharacterized protein</fullName>
    </submittedName>
</protein>
<reference evidence="1" key="2">
    <citation type="submission" date="2020-06" db="EMBL/GenBank/DDBJ databases">
        <title>Helianthus annuus Genome sequencing and assembly Release 2.</title>
        <authorList>
            <person name="Gouzy J."/>
            <person name="Langlade N."/>
            <person name="Munos S."/>
        </authorList>
    </citation>
    <scope>NUCLEOTIDE SEQUENCE</scope>
    <source>
        <tissue evidence="1">Leaves</tissue>
    </source>
</reference>
<sequence>MSKLGRGIRGSATFSKKDCDYTIEFNHDNQPIGKNATDYTSGLGVKLKAEFSYHIPQDKFEEQKWEHLWKDIQELWKANSIAPKEAALKNAKKRHTNWRSYLTTSYVRKNKTPFKTYKNLESQHWEDFVAQRSSKEFMNVFHTCLGRSEYAALEPLVPLIWSQLVPVYKHLKTIQDWRSKRWISARAKQNKKTKKYELAEDARVESIKLSENEIEMKADGSYFSGVEDPISRLLGPEHGGRLRTVSNIIGYIILLYR</sequence>
<dbReference type="AlphaFoldDB" id="A0A9K3J1S1"/>
<proteinExistence type="predicted"/>
<dbReference type="Proteomes" id="UP000215914">
    <property type="component" value="Unassembled WGS sequence"/>
</dbReference>
<dbReference type="EMBL" id="MNCJ02000320">
    <property type="protein sequence ID" value="KAF5806747.1"/>
    <property type="molecule type" value="Genomic_DNA"/>
</dbReference>
<keyword evidence="2" id="KW-1185">Reference proteome</keyword>
<comment type="caution">
    <text evidence="1">The sequence shown here is derived from an EMBL/GenBank/DDBJ whole genome shotgun (WGS) entry which is preliminary data.</text>
</comment>
<evidence type="ECO:0000313" key="2">
    <source>
        <dbReference type="Proteomes" id="UP000215914"/>
    </source>
</evidence>
<reference evidence="1" key="1">
    <citation type="journal article" date="2017" name="Nature">
        <title>The sunflower genome provides insights into oil metabolism, flowering and Asterid evolution.</title>
        <authorList>
            <person name="Badouin H."/>
            <person name="Gouzy J."/>
            <person name="Grassa C.J."/>
            <person name="Murat F."/>
            <person name="Staton S.E."/>
            <person name="Cottret L."/>
            <person name="Lelandais-Briere C."/>
            <person name="Owens G.L."/>
            <person name="Carrere S."/>
            <person name="Mayjonade B."/>
            <person name="Legrand L."/>
            <person name="Gill N."/>
            <person name="Kane N.C."/>
            <person name="Bowers J.E."/>
            <person name="Hubner S."/>
            <person name="Bellec A."/>
            <person name="Berard A."/>
            <person name="Berges H."/>
            <person name="Blanchet N."/>
            <person name="Boniface M.C."/>
            <person name="Brunel D."/>
            <person name="Catrice O."/>
            <person name="Chaidir N."/>
            <person name="Claudel C."/>
            <person name="Donnadieu C."/>
            <person name="Faraut T."/>
            <person name="Fievet G."/>
            <person name="Helmstetter N."/>
            <person name="King M."/>
            <person name="Knapp S.J."/>
            <person name="Lai Z."/>
            <person name="Le Paslier M.C."/>
            <person name="Lippi Y."/>
            <person name="Lorenzon L."/>
            <person name="Mandel J.R."/>
            <person name="Marage G."/>
            <person name="Marchand G."/>
            <person name="Marquand E."/>
            <person name="Bret-Mestries E."/>
            <person name="Morien E."/>
            <person name="Nambeesan S."/>
            <person name="Nguyen T."/>
            <person name="Pegot-Espagnet P."/>
            <person name="Pouilly N."/>
            <person name="Raftis F."/>
            <person name="Sallet E."/>
            <person name="Schiex T."/>
            <person name="Thomas J."/>
            <person name="Vandecasteele C."/>
            <person name="Vares D."/>
            <person name="Vear F."/>
            <person name="Vautrin S."/>
            <person name="Crespi M."/>
            <person name="Mangin B."/>
            <person name="Burke J.M."/>
            <person name="Salse J."/>
            <person name="Munos S."/>
            <person name="Vincourt P."/>
            <person name="Rieseberg L.H."/>
            <person name="Langlade N.B."/>
        </authorList>
    </citation>
    <scope>NUCLEOTIDE SEQUENCE</scope>
    <source>
        <tissue evidence="1">Leaves</tissue>
    </source>
</reference>
<accession>A0A9K3J1S1</accession>